<accession>A0A0F9JMY9</accession>
<proteinExistence type="predicted"/>
<dbReference type="EMBL" id="LAZR01009712">
    <property type="protein sequence ID" value="KKM71008.1"/>
    <property type="molecule type" value="Genomic_DNA"/>
</dbReference>
<organism evidence="2">
    <name type="scientific">marine sediment metagenome</name>
    <dbReference type="NCBI Taxonomy" id="412755"/>
    <lineage>
        <taxon>unclassified sequences</taxon>
        <taxon>metagenomes</taxon>
        <taxon>ecological metagenomes</taxon>
    </lineage>
</organism>
<reference evidence="2" key="1">
    <citation type="journal article" date="2015" name="Nature">
        <title>Complex archaea that bridge the gap between prokaryotes and eukaryotes.</title>
        <authorList>
            <person name="Spang A."/>
            <person name="Saw J.H."/>
            <person name="Jorgensen S.L."/>
            <person name="Zaremba-Niedzwiedzka K."/>
            <person name="Martijn J."/>
            <person name="Lind A.E."/>
            <person name="van Eijk R."/>
            <person name="Schleper C."/>
            <person name="Guy L."/>
            <person name="Ettema T.J."/>
        </authorList>
    </citation>
    <scope>NUCLEOTIDE SEQUENCE</scope>
</reference>
<feature type="region of interest" description="Disordered" evidence="1">
    <location>
        <begin position="118"/>
        <end position="138"/>
    </location>
</feature>
<name>A0A0F9JMY9_9ZZZZ</name>
<sequence length="138" mass="15226">MAKTNTKPKRLKPLLSLDTLVVRRTVVIDGGVYEVLSPSELSIIDHHRLARKGTRLEELLAKADASDAELEEIGKTLDELCRYVLKAPDDVHKKLTDTHRLLVTQAFTELLMETVRPAGAKVTEEGPKSPTGESTSPD</sequence>
<protein>
    <submittedName>
        <fullName evidence="2">Uncharacterized protein</fullName>
    </submittedName>
</protein>
<gene>
    <name evidence="2" type="ORF">LCGC14_1435010</name>
</gene>
<evidence type="ECO:0000313" key="2">
    <source>
        <dbReference type="EMBL" id="KKM71008.1"/>
    </source>
</evidence>
<dbReference type="AlphaFoldDB" id="A0A0F9JMY9"/>
<comment type="caution">
    <text evidence="2">The sequence shown here is derived from an EMBL/GenBank/DDBJ whole genome shotgun (WGS) entry which is preliminary data.</text>
</comment>
<evidence type="ECO:0000256" key="1">
    <source>
        <dbReference type="SAM" id="MobiDB-lite"/>
    </source>
</evidence>